<evidence type="ECO:0000256" key="11">
    <source>
        <dbReference type="ARBA" id="ARBA00022694"/>
    </source>
</evidence>
<organism evidence="19 20">
    <name type="scientific">Candidatus Uhrbacteria bacterium GW2011_GWF2_46_218</name>
    <dbReference type="NCBI Taxonomy" id="1619001"/>
    <lineage>
        <taxon>Bacteria</taxon>
        <taxon>Candidatus Uhriibacteriota</taxon>
    </lineage>
</organism>
<comment type="subcellular location">
    <subcellularLocation>
        <location evidence="2 15 17">Cytoplasm</location>
    </subcellularLocation>
</comment>
<dbReference type="GO" id="GO:0002939">
    <property type="term" value="P:tRNA N1-guanine methylation"/>
    <property type="evidence" value="ECO:0007669"/>
    <property type="project" value="TreeGrafter"/>
</dbReference>
<evidence type="ECO:0000259" key="18">
    <source>
        <dbReference type="Pfam" id="PF01746"/>
    </source>
</evidence>
<dbReference type="PIRSF" id="PIRSF000386">
    <property type="entry name" value="tRNA_mtase"/>
    <property type="match status" value="1"/>
</dbReference>
<reference evidence="19 20" key="1">
    <citation type="journal article" date="2015" name="Nature">
        <title>rRNA introns, odd ribosomes, and small enigmatic genomes across a large radiation of phyla.</title>
        <authorList>
            <person name="Brown C.T."/>
            <person name="Hug L.A."/>
            <person name="Thomas B.C."/>
            <person name="Sharon I."/>
            <person name="Castelle C.J."/>
            <person name="Singh A."/>
            <person name="Wilkins M.J."/>
            <person name="Williams K.H."/>
            <person name="Banfield J.F."/>
        </authorList>
    </citation>
    <scope>NUCLEOTIDE SEQUENCE [LARGE SCALE GENOMIC DNA]</scope>
</reference>
<evidence type="ECO:0000256" key="4">
    <source>
        <dbReference type="ARBA" id="ARBA00011738"/>
    </source>
</evidence>
<comment type="caution">
    <text evidence="19">The sequence shown here is derived from an EMBL/GenBank/DDBJ whole genome shotgun (WGS) entry which is preliminary data.</text>
</comment>
<evidence type="ECO:0000256" key="2">
    <source>
        <dbReference type="ARBA" id="ARBA00004496"/>
    </source>
</evidence>
<dbReference type="PANTHER" id="PTHR46417:SF1">
    <property type="entry name" value="TRNA (GUANINE-N(1)-)-METHYLTRANSFERASE"/>
    <property type="match status" value="1"/>
</dbReference>
<dbReference type="CDD" id="cd18080">
    <property type="entry name" value="TrmD-like"/>
    <property type="match status" value="1"/>
</dbReference>
<gene>
    <name evidence="15" type="primary">trmD</name>
    <name evidence="19" type="ORF">UX45_C0015G0008</name>
</gene>
<evidence type="ECO:0000256" key="7">
    <source>
        <dbReference type="ARBA" id="ARBA00022490"/>
    </source>
</evidence>
<dbReference type="InterPro" id="IPR016009">
    <property type="entry name" value="tRNA_MeTrfase_TRMD/TRM10"/>
</dbReference>
<sequence>MVFFATVPLSMATRKQKYFDILTIFPEALIPYAEASILGRAQTKKILTITAHDVRTWATDKHHTTDDTPYGGGPGMVMKVEPFDRAIKATKKRGKKVQIILTAASGKTFTQADAKRLASYDQLIFLCGRYEGVDDRVREHLVDETFSIGNYVLTGGELPALVMIDAIARMIPGVLGKKESLTEESHVEEGLLEYPQYTKPEIYRHWKVPPILLSGDHKKIKEWRKEQQKKK</sequence>
<dbReference type="EMBL" id="LCMG01000015">
    <property type="protein sequence ID" value="KKU32546.1"/>
    <property type="molecule type" value="Genomic_DNA"/>
</dbReference>
<dbReference type="NCBIfam" id="NF000648">
    <property type="entry name" value="PRK00026.1"/>
    <property type="match status" value="1"/>
</dbReference>
<dbReference type="Proteomes" id="UP000034705">
    <property type="component" value="Unassembled WGS sequence"/>
</dbReference>
<evidence type="ECO:0000256" key="8">
    <source>
        <dbReference type="ARBA" id="ARBA00022603"/>
    </source>
</evidence>
<evidence type="ECO:0000256" key="14">
    <source>
        <dbReference type="ARBA" id="ARBA00047783"/>
    </source>
</evidence>
<evidence type="ECO:0000256" key="13">
    <source>
        <dbReference type="ARBA" id="ARBA00033392"/>
    </source>
</evidence>
<evidence type="ECO:0000256" key="10">
    <source>
        <dbReference type="ARBA" id="ARBA00022691"/>
    </source>
</evidence>
<evidence type="ECO:0000313" key="19">
    <source>
        <dbReference type="EMBL" id="KKU32546.1"/>
    </source>
</evidence>
<evidence type="ECO:0000256" key="3">
    <source>
        <dbReference type="ARBA" id="ARBA00007630"/>
    </source>
</evidence>
<evidence type="ECO:0000256" key="12">
    <source>
        <dbReference type="ARBA" id="ARBA00029736"/>
    </source>
</evidence>
<feature type="binding site" evidence="15 16">
    <location>
        <begin position="148"/>
        <end position="153"/>
    </location>
    <ligand>
        <name>S-adenosyl-L-methionine</name>
        <dbReference type="ChEBI" id="CHEBI:59789"/>
    </ligand>
</feature>
<dbReference type="EC" id="2.1.1.228" evidence="5 15"/>
<evidence type="ECO:0000256" key="9">
    <source>
        <dbReference type="ARBA" id="ARBA00022679"/>
    </source>
</evidence>
<dbReference type="InterPro" id="IPR029028">
    <property type="entry name" value="Alpha/beta_knot_MTases"/>
</dbReference>
<dbReference type="SUPFAM" id="SSF75217">
    <property type="entry name" value="alpha/beta knot"/>
    <property type="match status" value="1"/>
</dbReference>
<dbReference type="Pfam" id="PF01746">
    <property type="entry name" value="tRNA_m1G_MT"/>
    <property type="match status" value="1"/>
</dbReference>
<dbReference type="GO" id="GO:0005829">
    <property type="term" value="C:cytosol"/>
    <property type="evidence" value="ECO:0007669"/>
    <property type="project" value="TreeGrafter"/>
</dbReference>
<protein>
    <recommendedName>
        <fullName evidence="6 15">tRNA (guanine-N(1)-)-methyltransferase</fullName>
        <ecNumber evidence="5 15">2.1.1.228</ecNumber>
    </recommendedName>
    <alternativeName>
        <fullName evidence="12 15">M1G-methyltransferase</fullName>
    </alternativeName>
    <alternativeName>
        <fullName evidence="13 15">tRNA [GM37] methyltransferase</fullName>
    </alternativeName>
</protein>
<evidence type="ECO:0000256" key="1">
    <source>
        <dbReference type="ARBA" id="ARBA00002634"/>
    </source>
</evidence>
<comment type="function">
    <text evidence="1 15 17">Specifically methylates guanosine-37 in various tRNAs.</text>
</comment>
<evidence type="ECO:0000256" key="15">
    <source>
        <dbReference type="HAMAP-Rule" id="MF_00605"/>
    </source>
</evidence>
<keyword evidence="11 15" id="KW-0819">tRNA processing</keyword>
<evidence type="ECO:0000256" key="16">
    <source>
        <dbReference type="PIRSR" id="PIRSR000386-1"/>
    </source>
</evidence>
<comment type="similarity">
    <text evidence="3 15 17">Belongs to the RNA methyltransferase TrmD family.</text>
</comment>
<dbReference type="GO" id="GO:0052906">
    <property type="term" value="F:tRNA (guanine(37)-N1)-methyltransferase activity"/>
    <property type="evidence" value="ECO:0007669"/>
    <property type="project" value="UniProtKB-UniRule"/>
</dbReference>
<dbReference type="PANTHER" id="PTHR46417">
    <property type="entry name" value="TRNA (GUANINE-N(1)-)-METHYLTRANSFERASE"/>
    <property type="match status" value="1"/>
</dbReference>
<evidence type="ECO:0000313" key="20">
    <source>
        <dbReference type="Proteomes" id="UP000034705"/>
    </source>
</evidence>
<keyword evidence="9 15" id="KW-0808">Transferase</keyword>
<evidence type="ECO:0000256" key="6">
    <source>
        <dbReference type="ARBA" id="ARBA00014679"/>
    </source>
</evidence>
<dbReference type="NCBIfam" id="TIGR00088">
    <property type="entry name" value="trmD"/>
    <property type="match status" value="1"/>
</dbReference>
<dbReference type="HAMAP" id="MF_00605">
    <property type="entry name" value="TrmD"/>
    <property type="match status" value="1"/>
</dbReference>
<dbReference type="Gene3D" id="1.10.1270.20">
    <property type="entry name" value="tRNA(m1g37)methyltransferase, domain 2"/>
    <property type="match status" value="1"/>
</dbReference>
<evidence type="ECO:0000256" key="5">
    <source>
        <dbReference type="ARBA" id="ARBA00012807"/>
    </source>
</evidence>
<dbReference type="Gene3D" id="3.40.1280.10">
    <property type="match status" value="1"/>
</dbReference>
<feature type="domain" description="tRNA methyltransferase TRMD/TRM10-type" evidence="18">
    <location>
        <begin position="19"/>
        <end position="231"/>
    </location>
</feature>
<keyword evidence="7 15" id="KW-0963">Cytoplasm</keyword>
<dbReference type="FunFam" id="3.40.1280.10:FF:000001">
    <property type="entry name" value="tRNA (guanine-N(1)-)-methyltransferase"/>
    <property type="match status" value="1"/>
</dbReference>
<dbReference type="InterPro" id="IPR029026">
    <property type="entry name" value="tRNA_m1G_MTases_N"/>
</dbReference>
<evidence type="ECO:0000256" key="17">
    <source>
        <dbReference type="RuleBase" id="RU003464"/>
    </source>
</evidence>
<dbReference type="PATRIC" id="fig|1619001.3.peg.698"/>
<comment type="catalytic activity">
    <reaction evidence="14 15 17">
        <text>guanosine(37) in tRNA + S-adenosyl-L-methionine = N(1)-methylguanosine(37) in tRNA + S-adenosyl-L-homocysteine + H(+)</text>
        <dbReference type="Rhea" id="RHEA:36899"/>
        <dbReference type="Rhea" id="RHEA-COMP:10145"/>
        <dbReference type="Rhea" id="RHEA-COMP:10147"/>
        <dbReference type="ChEBI" id="CHEBI:15378"/>
        <dbReference type="ChEBI" id="CHEBI:57856"/>
        <dbReference type="ChEBI" id="CHEBI:59789"/>
        <dbReference type="ChEBI" id="CHEBI:73542"/>
        <dbReference type="ChEBI" id="CHEBI:74269"/>
        <dbReference type="EC" id="2.1.1.228"/>
    </reaction>
</comment>
<proteinExistence type="inferred from homology"/>
<feature type="binding site" evidence="15 16">
    <location>
        <position position="128"/>
    </location>
    <ligand>
        <name>S-adenosyl-L-methionine</name>
        <dbReference type="ChEBI" id="CHEBI:59789"/>
    </ligand>
</feature>
<name>A0A0G1PIF2_9BACT</name>
<dbReference type="InterPro" id="IPR002649">
    <property type="entry name" value="tRNA_m1G_MeTrfase_TrmD"/>
</dbReference>
<dbReference type="AlphaFoldDB" id="A0A0G1PIF2"/>
<accession>A0A0G1PIF2</accession>
<keyword evidence="8 15" id="KW-0489">Methyltransferase</keyword>
<dbReference type="InterPro" id="IPR023148">
    <property type="entry name" value="tRNA_m1G_MeTrfase_C_sf"/>
</dbReference>
<comment type="subunit">
    <text evidence="4 15 17">Homodimer.</text>
</comment>
<keyword evidence="10 15" id="KW-0949">S-adenosyl-L-methionine</keyword>